<feature type="signal peptide" evidence="1">
    <location>
        <begin position="1"/>
        <end position="20"/>
    </location>
</feature>
<accession>A0ABP8I827</accession>
<comment type="caution">
    <text evidence="3">The sequence shown here is derived from an EMBL/GenBank/DDBJ whole genome shotgun (WGS) entry which is preliminary data.</text>
</comment>
<organism evidence="3 4">
    <name type="scientific">Hymenobacter saemangeumensis</name>
    <dbReference type="NCBI Taxonomy" id="1084522"/>
    <lineage>
        <taxon>Bacteria</taxon>
        <taxon>Pseudomonadati</taxon>
        <taxon>Bacteroidota</taxon>
        <taxon>Cytophagia</taxon>
        <taxon>Cytophagales</taxon>
        <taxon>Hymenobacteraceae</taxon>
        <taxon>Hymenobacter</taxon>
    </lineage>
</organism>
<dbReference type="SUPFAM" id="SSF53474">
    <property type="entry name" value="alpha/beta-Hydrolases"/>
    <property type="match status" value="1"/>
</dbReference>
<dbReference type="PANTHER" id="PTHR22946:SF8">
    <property type="entry name" value="ACETYL XYLAN ESTERASE DOMAIN-CONTAINING PROTEIN"/>
    <property type="match status" value="1"/>
</dbReference>
<dbReference type="InterPro" id="IPR029058">
    <property type="entry name" value="AB_hydrolase_fold"/>
</dbReference>
<reference evidence="4" key="1">
    <citation type="journal article" date="2019" name="Int. J. Syst. Evol. Microbiol.">
        <title>The Global Catalogue of Microorganisms (GCM) 10K type strain sequencing project: providing services to taxonomists for standard genome sequencing and annotation.</title>
        <authorList>
            <consortium name="The Broad Institute Genomics Platform"/>
            <consortium name="The Broad Institute Genome Sequencing Center for Infectious Disease"/>
            <person name="Wu L."/>
            <person name="Ma J."/>
        </authorList>
    </citation>
    <scope>NUCLEOTIDE SEQUENCE [LARGE SCALE GENOMIC DNA]</scope>
    <source>
        <strain evidence="4">JCM 17923</strain>
    </source>
</reference>
<evidence type="ECO:0000313" key="4">
    <source>
        <dbReference type="Proteomes" id="UP001501153"/>
    </source>
</evidence>
<evidence type="ECO:0000313" key="3">
    <source>
        <dbReference type="EMBL" id="GAA4353352.1"/>
    </source>
</evidence>
<keyword evidence="1" id="KW-0732">Signal</keyword>
<sequence>MRSPFLTCLLLLLFSSWALAQKPYEVLDWKANTTLHSYLMQQLHQQYAPRAGNLEAATQSAPATKAYQDSVRARFRRVLGPLPVRTPLNAQVSGAIERPGFRIEKIIYESMPRHRVTANLYLPAGTGKWPALLFPCGHEAEGKATASYQKTAMLLATHGFAVLVPDPVSQGERMQLTDAGGKALTRGGTTEHTLLNAQATLLGLTLPAAELWDNVRGLDYLSSRPEVDTARLGCLGNSGGATQTAYLLAVDRRLKVAALCSYVAAGERNLELTGPADGCVMLPGAGPARLDLADWLIAFAPKPLLLLAGQYDFVDYTSITTAYREAGNAYAALRQPGPVRLPTISLSTHADGHGISRPKRESVVRWFRFWLRGEEKPTEVKEEDLPLATARELQCTPTGQVSTSFADEESLPAFYQAQAHRLHAARSALASNDIRHAVSQQLGMSLGRLFRPNGHEIWHGTIQTERRDTVPRGGLLFHRLILRGGPGPPLPALRVYGHTSGRSKGRHIACFSDRGKAALADSTAWLRTLLKDYESVLLVDLRGQGETADPAAALDPKYYNREYRPALIGLHLGQPLPAQRVADVATALNALVGNWLDATIDLYADGRSSALVALQAALLTPRIGQVRLRALPASWQSQLAQPTTKDQYSDVLPGVLQHYDVPDLVRALGSRVVK</sequence>
<dbReference type="InterPro" id="IPR050261">
    <property type="entry name" value="FrsA_esterase"/>
</dbReference>
<name>A0ABP8I827_9BACT</name>
<feature type="domain" description="Acetyl xylan esterase" evidence="2">
    <location>
        <begin position="103"/>
        <end position="270"/>
    </location>
</feature>
<dbReference type="InterPro" id="IPR008391">
    <property type="entry name" value="AXE1_dom"/>
</dbReference>
<dbReference type="Gene3D" id="3.40.50.1820">
    <property type="entry name" value="alpha/beta hydrolase"/>
    <property type="match status" value="2"/>
</dbReference>
<evidence type="ECO:0000259" key="2">
    <source>
        <dbReference type="Pfam" id="PF05448"/>
    </source>
</evidence>
<gene>
    <name evidence="3" type="ORF">GCM10023185_13890</name>
</gene>
<proteinExistence type="predicted"/>
<dbReference type="RefSeq" id="WP_345235137.1">
    <property type="nucleotide sequence ID" value="NZ_BAABGZ010000013.1"/>
</dbReference>
<dbReference type="EMBL" id="BAABGZ010000013">
    <property type="protein sequence ID" value="GAA4353352.1"/>
    <property type="molecule type" value="Genomic_DNA"/>
</dbReference>
<keyword evidence="4" id="KW-1185">Reference proteome</keyword>
<evidence type="ECO:0000256" key="1">
    <source>
        <dbReference type="SAM" id="SignalP"/>
    </source>
</evidence>
<dbReference type="GO" id="GO:0016787">
    <property type="term" value="F:hydrolase activity"/>
    <property type="evidence" value="ECO:0007669"/>
    <property type="project" value="UniProtKB-KW"/>
</dbReference>
<dbReference type="Proteomes" id="UP001501153">
    <property type="component" value="Unassembled WGS sequence"/>
</dbReference>
<protein>
    <submittedName>
        <fullName evidence="3">Alpha/beta hydrolase family protein</fullName>
    </submittedName>
</protein>
<feature type="chain" id="PRO_5045791101" evidence="1">
    <location>
        <begin position="21"/>
        <end position="674"/>
    </location>
</feature>
<dbReference type="Pfam" id="PF05448">
    <property type="entry name" value="AXE1"/>
    <property type="match status" value="1"/>
</dbReference>
<dbReference type="PANTHER" id="PTHR22946">
    <property type="entry name" value="DIENELACTONE HYDROLASE DOMAIN-CONTAINING PROTEIN-RELATED"/>
    <property type="match status" value="1"/>
</dbReference>
<keyword evidence="3" id="KW-0378">Hydrolase</keyword>